<reference evidence="6 7" key="1">
    <citation type="submission" date="2020-02" db="EMBL/GenBank/DDBJ databases">
        <title>Out from the shadows clarifying the taxonomy of the family Cryomorphaceae and related taxa by utilizing the GTDB taxonomic framework.</title>
        <authorList>
            <person name="Bowman J.P."/>
        </authorList>
    </citation>
    <scope>NUCLEOTIDE SEQUENCE [LARGE SCALE GENOMIC DNA]</scope>
    <source>
        <strain evidence="6 7">QSSC 1-22</strain>
    </source>
</reference>
<sequence>MITYSIKDLERLSGIKAHTIRIWEKRYELIFPKRTATNIRYYDGEDLKQVLNIAILNRSGIKISKIAKLSSDELTEKVLEVGTTDSSEEAQIESLLISMIEFDDKRFESVLTNCTIRMGFEDTVIKVIYPFFKKVGLLWQLDSINPAQEHYISNIIRQKIIVAIDGLSGNAKSGAKTFLLFLQEGELHELGLLFYNYLILKAGHKVMYLGQSVPLENVVTTASQFTVSYLVTSIHSSFLQEDFMKRLNSIGEELPHIPVILTNRIEFDISSSTIDQLYVNLSPEAFNEMLNTDKTTK</sequence>
<keyword evidence="4" id="KW-0804">Transcription</keyword>
<dbReference type="SUPFAM" id="SSF52242">
    <property type="entry name" value="Cobalamin (vitamin B12)-binding domain"/>
    <property type="match status" value="1"/>
</dbReference>
<dbReference type="PANTHER" id="PTHR30204">
    <property type="entry name" value="REDOX-CYCLING DRUG-SENSING TRANSCRIPTIONAL ACTIVATOR SOXR"/>
    <property type="match status" value="1"/>
</dbReference>
<keyword evidence="3" id="KW-0238">DNA-binding</keyword>
<evidence type="ECO:0000313" key="6">
    <source>
        <dbReference type="EMBL" id="NEN22087.1"/>
    </source>
</evidence>
<protein>
    <submittedName>
        <fullName evidence="6">MerR family transcriptional regulator</fullName>
    </submittedName>
</protein>
<evidence type="ECO:0000256" key="2">
    <source>
        <dbReference type="ARBA" id="ARBA00023015"/>
    </source>
</evidence>
<proteinExistence type="predicted"/>
<gene>
    <name evidence="6" type="ORF">G3O08_01035</name>
</gene>
<dbReference type="RefSeq" id="WP_163282802.1">
    <property type="nucleotide sequence ID" value="NZ_JAAGVY010000001.1"/>
</dbReference>
<comment type="caution">
    <text evidence="6">The sequence shown here is derived from an EMBL/GenBank/DDBJ whole genome shotgun (WGS) entry which is preliminary data.</text>
</comment>
<dbReference type="InterPro" id="IPR000551">
    <property type="entry name" value="MerR-type_HTH_dom"/>
</dbReference>
<evidence type="ECO:0000256" key="3">
    <source>
        <dbReference type="ARBA" id="ARBA00023125"/>
    </source>
</evidence>
<dbReference type="GO" id="GO:0003677">
    <property type="term" value="F:DNA binding"/>
    <property type="evidence" value="ECO:0007669"/>
    <property type="project" value="UniProtKB-KW"/>
</dbReference>
<dbReference type="SMART" id="SM00422">
    <property type="entry name" value="HTH_MERR"/>
    <property type="match status" value="1"/>
</dbReference>
<dbReference type="SUPFAM" id="SSF46955">
    <property type="entry name" value="Putative DNA-binding domain"/>
    <property type="match status" value="1"/>
</dbReference>
<keyword evidence="1" id="KW-0678">Repressor</keyword>
<keyword evidence="7" id="KW-1185">Reference proteome</keyword>
<keyword evidence="2" id="KW-0805">Transcription regulation</keyword>
<dbReference type="GO" id="GO:0003700">
    <property type="term" value="F:DNA-binding transcription factor activity"/>
    <property type="evidence" value="ECO:0007669"/>
    <property type="project" value="InterPro"/>
</dbReference>
<evidence type="ECO:0000256" key="4">
    <source>
        <dbReference type="ARBA" id="ARBA00023163"/>
    </source>
</evidence>
<dbReference type="GO" id="GO:0046872">
    <property type="term" value="F:metal ion binding"/>
    <property type="evidence" value="ECO:0007669"/>
    <property type="project" value="InterPro"/>
</dbReference>
<organism evidence="6 7">
    <name type="scientific">Cryomorpha ignava</name>
    <dbReference type="NCBI Taxonomy" id="101383"/>
    <lineage>
        <taxon>Bacteria</taxon>
        <taxon>Pseudomonadati</taxon>
        <taxon>Bacteroidota</taxon>
        <taxon>Flavobacteriia</taxon>
        <taxon>Flavobacteriales</taxon>
        <taxon>Cryomorphaceae</taxon>
        <taxon>Cryomorpha</taxon>
    </lineage>
</organism>
<accession>A0A7K3WKB3</accession>
<dbReference type="CDD" id="cd01104">
    <property type="entry name" value="HTH_MlrA-CarA"/>
    <property type="match status" value="1"/>
</dbReference>
<dbReference type="InterPro" id="IPR047057">
    <property type="entry name" value="MerR_fam"/>
</dbReference>
<dbReference type="Proteomes" id="UP000486602">
    <property type="component" value="Unassembled WGS sequence"/>
</dbReference>
<dbReference type="AlphaFoldDB" id="A0A7K3WKB3"/>
<dbReference type="Pfam" id="PF02607">
    <property type="entry name" value="B12-binding_2"/>
    <property type="match status" value="1"/>
</dbReference>
<evidence type="ECO:0000313" key="7">
    <source>
        <dbReference type="Proteomes" id="UP000486602"/>
    </source>
</evidence>
<dbReference type="GO" id="GO:0031419">
    <property type="term" value="F:cobalamin binding"/>
    <property type="evidence" value="ECO:0007669"/>
    <property type="project" value="InterPro"/>
</dbReference>
<dbReference type="InterPro" id="IPR009061">
    <property type="entry name" value="DNA-bd_dom_put_sf"/>
</dbReference>
<evidence type="ECO:0000256" key="1">
    <source>
        <dbReference type="ARBA" id="ARBA00022491"/>
    </source>
</evidence>
<dbReference type="PROSITE" id="PS50937">
    <property type="entry name" value="HTH_MERR_2"/>
    <property type="match status" value="1"/>
</dbReference>
<dbReference type="InterPro" id="IPR003759">
    <property type="entry name" value="Cbl-bd_cap"/>
</dbReference>
<dbReference type="InterPro" id="IPR036724">
    <property type="entry name" value="Cobalamin-bd_sf"/>
</dbReference>
<dbReference type="Gene3D" id="1.10.1660.10">
    <property type="match status" value="1"/>
</dbReference>
<evidence type="ECO:0000259" key="5">
    <source>
        <dbReference type="PROSITE" id="PS50937"/>
    </source>
</evidence>
<feature type="domain" description="HTH merR-type" evidence="5">
    <location>
        <begin position="3"/>
        <end position="72"/>
    </location>
</feature>
<dbReference type="PANTHER" id="PTHR30204:SF69">
    <property type="entry name" value="MERR-FAMILY TRANSCRIPTIONAL REGULATOR"/>
    <property type="match status" value="1"/>
</dbReference>
<dbReference type="Gene3D" id="3.40.50.280">
    <property type="entry name" value="Cobalamin-binding domain"/>
    <property type="match status" value="1"/>
</dbReference>
<name>A0A7K3WKB3_9FLAO</name>
<dbReference type="InterPro" id="IPR036594">
    <property type="entry name" value="Meth_synthase_dom"/>
</dbReference>
<dbReference type="Gene3D" id="1.10.1240.10">
    <property type="entry name" value="Methionine synthase domain"/>
    <property type="match status" value="1"/>
</dbReference>
<dbReference type="Pfam" id="PF13411">
    <property type="entry name" value="MerR_1"/>
    <property type="match status" value="1"/>
</dbReference>
<dbReference type="EMBL" id="JAAGVY010000001">
    <property type="protein sequence ID" value="NEN22087.1"/>
    <property type="molecule type" value="Genomic_DNA"/>
</dbReference>